<comment type="caution">
    <text evidence="2">The sequence shown here is derived from an EMBL/GenBank/DDBJ whole genome shotgun (WGS) entry which is preliminary data.</text>
</comment>
<protein>
    <submittedName>
        <fullName evidence="2">Peptidase, U32 family</fullName>
        <ecNumber evidence="2">3.4.-.-</ecNumber>
    </submittedName>
</protein>
<reference evidence="2" key="1">
    <citation type="submission" date="2010-07" db="EMBL/GenBank/DDBJ databases">
        <authorList>
            <person name="Muzny D."/>
            <person name="Qin X."/>
            <person name="Deng J."/>
            <person name="Jiang H."/>
            <person name="Liu Y."/>
            <person name="Qu J."/>
            <person name="Song X.-Z."/>
            <person name="Zhang L."/>
            <person name="Thornton R."/>
            <person name="Coyle M."/>
            <person name="Francisco L."/>
            <person name="Jackson L."/>
            <person name="Javaid M."/>
            <person name="Korchina V."/>
            <person name="Kovar C."/>
            <person name="Mata R."/>
            <person name="Mathew T."/>
            <person name="Ngo R."/>
            <person name="Nguyen L."/>
            <person name="Nguyen N."/>
            <person name="Okwuonu G."/>
            <person name="Ongeri F."/>
            <person name="Pham C."/>
            <person name="Simmons D."/>
            <person name="Wilczek-Boney K."/>
            <person name="Hale W."/>
            <person name="Jakkamsetti A."/>
            <person name="Pham P."/>
            <person name="Ruth R."/>
            <person name="San Lucas F."/>
            <person name="Warren J."/>
            <person name="Zhang J."/>
            <person name="Zhao Z."/>
            <person name="Zhou C."/>
            <person name="Zhu D."/>
            <person name="Lee S."/>
            <person name="Bess C."/>
            <person name="Blankenburg K."/>
            <person name="Forbes L."/>
            <person name="Fu Q."/>
            <person name="Gubbala S."/>
            <person name="Hirani K."/>
            <person name="Jayaseelan J.C."/>
            <person name="Lara F."/>
            <person name="Munidasa M."/>
            <person name="Palculict T."/>
            <person name="Patil S."/>
            <person name="Pu L.-L."/>
            <person name="Saada N."/>
            <person name="Tang L."/>
            <person name="Weissenberger G."/>
            <person name="Zhu Y."/>
            <person name="Hemphill L."/>
            <person name="Shang Y."/>
            <person name="Youmans B."/>
            <person name="Ayvaz T."/>
            <person name="Ross M."/>
            <person name="Santibanez J."/>
            <person name="Aqrawi P."/>
            <person name="Gross S."/>
            <person name="Joshi V."/>
            <person name="Fowler G."/>
            <person name="Nazareth L."/>
            <person name="Reid J."/>
            <person name="Worley K."/>
            <person name="Petrosino J."/>
            <person name="Highlander S."/>
            <person name="Gibbs R."/>
        </authorList>
    </citation>
    <scope>NUCLEOTIDE SEQUENCE [LARGE SCALE GENOMIC DNA]</scope>
    <source>
        <strain evidence="2">DSM 16973</strain>
    </source>
</reference>
<dbReference type="RefSeq" id="WP_006947833.1">
    <property type="nucleotide sequence ID" value="NZ_BAJI01000032.1"/>
</dbReference>
<dbReference type="STRING" id="862515.HMPREF0658_0152"/>
<dbReference type="InterPro" id="IPR001539">
    <property type="entry name" value="Peptidase_U32"/>
</dbReference>
<sequence>MKQTIELLAPAKNADCGMAAIDHGADAVYIGADRFGARAAAGNSMADIERLCAYAHRYAARVYVTVNTLLYDDELEATQKLVWELYEAGADAILVQDMALLEMNLPPIALHASTQTDNRTAEKVRWLADQGFSRVVLARELSVSEIAAIHRQCPDVALEVFVHGALCVSYSGVCYASQHCFGRSANRGECAQFCRMPFDLVDADGREIEHGRHLLSLKDMAQIDHLEALMAAGASSFKIEGRLKDISYVKNVVAAYSRRVNDIIAAHPTQYVRSSRGEVSYTFTPDLQKTFHRGYTSYFLNGRQPNIASFDTPKAMGEFVGTVKEIRGKSLIVAGTACFANGDGLCFINHRRELEGFRVNRAEGNRLFPATMPSNLRRGLSLYRNADRAFEQMLAKPTAVRSIPVTMVLDICDSTLKLRMATVDGETAVEVETDVLNLATARTPQADNICRQLTKLGNTPYACREVMMDGGVESLFIPSSLLASLRRNAVEQLSAAIIPDREPVALRKSSSTIVAPQAYAAFPYLYNIANRMAVKFYKAHGLSHTHPAFELDGKSTDEPLIMQCRHCIKYALGRCERHGGCKPNWTEPLYLRLGDGRRFRLQFDCKQCEMSIYVQKS</sequence>
<dbReference type="eggNOG" id="COG0826">
    <property type="taxonomic scope" value="Bacteria"/>
</dbReference>
<dbReference type="Pfam" id="PF01136">
    <property type="entry name" value="Peptidase_U32"/>
    <property type="match status" value="1"/>
</dbReference>
<dbReference type="PANTHER" id="PTHR30217:SF10">
    <property type="entry name" value="23S RRNA 5-HYDROXYCYTIDINE C2501 SYNTHASE"/>
    <property type="match status" value="1"/>
</dbReference>
<accession>E0NPQ1</accession>
<dbReference type="InterPro" id="IPR051454">
    <property type="entry name" value="RNA/ubiquinone_mod_enzymes"/>
</dbReference>
<dbReference type="GO" id="GO:0016787">
    <property type="term" value="F:hydrolase activity"/>
    <property type="evidence" value="ECO:0007669"/>
    <property type="project" value="UniProtKB-KW"/>
</dbReference>
<name>E0NPQ1_9BACT</name>
<evidence type="ECO:0000313" key="3">
    <source>
        <dbReference type="Proteomes" id="UP000004394"/>
    </source>
</evidence>
<dbReference type="EC" id="3.4.-.-" evidence="2"/>
<keyword evidence="3" id="KW-1185">Reference proteome</keyword>
<evidence type="ECO:0000313" key="2">
    <source>
        <dbReference type="EMBL" id="EFM02905.1"/>
    </source>
</evidence>
<dbReference type="InterPro" id="IPR020988">
    <property type="entry name" value="Pept_U32_collagenase"/>
</dbReference>
<dbReference type="AlphaFoldDB" id="E0NPQ1"/>
<dbReference type="Pfam" id="PF12392">
    <property type="entry name" value="DUF3656"/>
    <property type="match status" value="1"/>
</dbReference>
<organism evidence="2 3">
    <name type="scientific">Hoylesella marshii DSM 16973 = JCM 13450</name>
    <dbReference type="NCBI Taxonomy" id="862515"/>
    <lineage>
        <taxon>Bacteria</taxon>
        <taxon>Pseudomonadati</taxon>
        <taxon>Bacteroidota</taxon>
        <taxon>Bacteroidia</taxon>
        <taxon>Bacteroidales</taxon>
        <taxon>Prevotellaceae</taxon>
        <taxon>Hoylesella</taxon>
    </lineage>
</organism>
<feature type="domain" description="Peptidase U32 collagenase" evidence="1">
    <location>
        <begin position="382"/>
        <end position="497"/>
    </location>
</feature>
<gene>
    <name evidence="2" type="primary">prtQ</name>
    <name evidence="2" type="ORF">HMPREF0658_0152</name>
</gene>
<dbReference type="EMBL" id="AEEI01000005">
    <property type="protein sequence ID" value="EFM02905.1"/>
    <property type="molecule type" value="Genomic_DNA"/>
</dbReference>
<dbReference type="PANTHER" id="PTHR30217">
    <property type="entry name" value="PEPTIDASE U32 FAMILY"/>
    <property type="match status" value="1"/>
</dbReference>
<evidence type="ECO:0000259" key="1">
    <source>
        <dbReference type="Pfam" id="PF12392"/>
    </source>
</evidence>
<proteinExistence type="predicted"/>
<dbReference type="HOGENOM" id="CLU_011540_5_0_10"/>
<dbReference type="Proteomes" id="UP000004394">
    <property type="component" value="Unassembled WGS sequence"/>
</dbReference>
<keyword evidence="2" id="KW-0378">Hydrolase</keyword>